<accession>A0A834PAI3</accession>
<organism evidence="2 3">
    <name type="scientific">Vespula pensylvanica</name>
    <name type="common">Western yellow jacket</name>
    <name type="synonym">Wasp</name>
    <dbReference type="NCBI Taxonomy" id="30213"/>
    <lineage>
        <taxon>Eukaryota</taxon>
        <taxon>Metazoa</taxon>
        <taxon>Ecdysozoa</taxon>
        <taxon>Arthropoda</taxon>
        <taxon>Hexapoda</taxon>
        <taxon>Insecta</taxon>
        <taxon>Pterygota</taxon>
        <taxon>Neoptera</taxon>
        <taxon>Endopterygota</taxon>
        <taxon>Hymenoptera</taxon>
        <taxon>Apocrita</taxon>
        <taxon>Aculeata</taxon>
        <taxon>Vespoidea</taxon>
        <taxon>Vespidae</taxon>
        <taxon>Vespinae</taxon>
        <taxon>Vespula</taxon>
    </lineage>
</organism>
<reference evidence="2" key="1">
    <citation type="journal article" date="2020" name="G3 (Bethesda)">
        <title>High-Quality Assemblies for Three Invasive Social Wasps from the &lt;i&gt;Vespula&lt;/i&gt; Genus.</title>
        <authorList>
            <person name="Harrop T.W.R."/>
            <person name="Guhlin J."/>
            <person name="McLaughlin G.M."/>
            <person name="Permina E."/>
            <person name="Stockwell P."/>
            <person name="Gilligan J."/>
            <person name="Le Lec M.F."/>
            <person name="Gruber M.A.M."/>
            <person name="Quinn O."/>
            <person name="Lovegrove M."/>
            <person name="Duncan E.J."/>
            <person name="Remnant E.J."/>
            <person name="Van Eeckhoven J."/>
            <person name="Graham B."/>
            <person name="Knapp R.A."/>
            <person name="Langford K.W."/>
            <person name="Kronenberg Z."/>
            <person name="Press M.O."/>
            <person name="Eacker S.M."/>
            <person name="Wilson-Rankin E.E."/>
            <person name="Purcell J."/>
            <person name="Lester P.J."/>
            <person name="Dearden P.K."/>
        </authorList>
    </citation>
    <scope>NUCLEOTIDE SEQUENCE</scope>
    <source>
        <strain evidence="2">Volc-1</strain>
    </source>
</reference>
<protein>
    <submittedName>
        <fullName evidence="2">Uncharacterized protein</fullName>
    </submittedName>
</protein>
<evidence type="ECO:0000256" key="1">
    <source>
        <dbReference type="SAM" id="Phobius"/>
    </source>
</evidence>
<keyword evidence="3" id="KW-1185">Reference proteome</keyword>
<gene>
    <name evidence="2" type="ORF">H0235_002925</name>
</gene>
<feature type="transmembrane region" description="Helical" evidence="1">
    <location>
        <begin position="55"/>
        <end position="71"/>
    </location>
</feature>
<dbReference type="AlphaFoldDB" id="A0A834PAI3"/>
<dbReference type="EMBL" id="JACSDY010000002">
    <property type="protein sequence ID" value="KAF7434734.1"/>
    <property type="molecule type" value="Genomic_DNA"/>
</dbReference>
<name>A0A834PAI3_VESPE</name>
<keyword evidence="1" id="KW-0812">Transmembrane</keyword>
<comment type="caution">
    <text evidence="2">The sequence shown here is derived from an EMBL/GenBank/DDBJ whole genome shotgun (WGS) entry which is preliminary data.</text>
</comment>
<sequence length="99" mass="11272">MAMVTVIEELEEDLEKGLNEFRMIPAMSGHVNRKTNSQNLRWASLQLFPLSKRKIGCSALLCSTLILLWFYSGSTLVLLWSTLLRLCLLSEAFPPRRSS</sequence>
<evidence type="ECO:0000313" key="3">
    <source>
        <dbReference type="Proteomes" id="UP000600918"/>
    </source>
</evidence>
<dbReference type="Proteomes" id="UP000600918">
    <property type="component" value="Unassembled WGS sequence"/>
</dbReference>
<keyword evidence="1" id="KW-0472">Membrane</keyword>
<keyword evidence="1" id="KW-1133">Transmembrane helix</keyword>
<proteinExistence type="predicted"/>
<evidence type="ECO:0000313" key="2">
    <source>
        <dbReference type="EMBL" id="KAF7434734.1"/>
    </source>
</evidence>